<sequence length="213" mass="24974">MTREEIIELFIRGAETDRRLPDTARPARLKSQSLPFIHSQADQNGWGGERYEEERASFWDQRSTRLKAEDISAWERCNQLVIFVVDESERRCLWHWSMGRAGGRPFKHWCLDEGIHVETGRRRKDRAISHIALALARNSLQNNETGLLDLLRVGPEIEHIHVNIADVAHELTWRDDGAFSPVAVPELRDFTWADKRNEMRRQRESERRKRQAA</sequence>
<reference evidence="1 2" key="1">
    <citation type="submission" date="2023-07" db="EMBL/GenBank/DDBJ databases">
        <title>Genomic Encyclopedia of Type Strains, Phase IV (KMG-IV): sequencing the most valuable type-strain genomes for metagenomic binning, comparative biology and taxonomic classification.</title>
        <authorList>
            <person name="Goeker M."/>
        </authorList>
    </citation>
    <scope>NUCLEOTIDE SEQUENCE [LARGE SCALE GENOMIC DNA]</scope>
    <source>
        <strain evidence="1 2">DSM 1112</strain>
    </source>
</reference>
<evidence type="ECO:0000313" key="1">
    <source>
        <dbReference type="EMBL" id="MDQ0320030.1"/>
    </source>
</evidence>
<accession>A0ABU0BRB5</accession>
<dbReference type="EMBL" id="JAUSVF010000001">
    <property type="protein sequence ID" value="MDQ0320030.1"/>
    <property type="molecule type" value="Genomic_DNA"/>
</dbReference>
<name>A0ABU0BRB5_9HYPH</name>
<dbReference type="RefSeq" id="WP_307229406.1">
    <property type="nucleotide sequence ID" value="NZ_JAUSVF010000001.1"/>
</dbReference>
<dbReference type="Proteomes" id="UP001230207">
    <property type="component" value="Unassembled WGS sequence"/>
</dbReference>
<comment type="caution">
    <text evidence="1">The sequence shown here is derived from an EMBL/GenBank/DDBJ whole genome shotgun (WGS) entry which is preliminary data.</text>
</comment>
<gene>
    <name evidence="1" type="ORF">QO002_002168</name>
</gene>
<evidence type="ECO:0000313" key="2">
    <source>
        <dbReference type="Proteomes" id="UP001230207"/>
    </source>
</evidence>
<keyword evidence="2" id="KW-1185">Reference proteome</keyword>
<organism evidence="1 2">
    <name type="scientific">Pararhizobium capsulatum DSM 1112</name>
    <dbReference type="NCBI Taxonomy" id="1121113"/>
    <lineage>
        <taxon>Bacteria</taxon>
        <taxon>Pseudomonadati</taxon>
        <taxon>Pseudomonadota</taxon>
        <taxon>Alphaproteobacteria</taxon>
        <taxon>Hyphomicrobiales</taxon>
        <taxon>Rhizobiaceae</taxon>
        <taxon>Rhizobium/Agrobacterium group</taxon>
        <taxon>Pararhizobium</taxon>
    </lineage>
</organism>
<proteinExistence type="predicted"/>
<protein>
    <submittedName>
        <fullName evidence="1">Uncharacterized protein</fullName>
    </submittedName>
</protein>